<evidence type="ECO:0000313" key="22">
    <source>
        <dbReference type="EMBL" id="VFP88759.1"/>
    </source>
</evidence>
<feature type="binding site" evidence="19">
    <location>
        <position position="153"/>
    </location>
    <ligand>
        <name>NAD(+)</name>
        <dbReference type="ChEBI" id="CHEBI:57540"/>
    </ligand>
</feature>
<evidence type="ECO:0000256" key="7">
    <source>
        <dbReference type="ARBA" id="ARBA00005412"/>
    </source>
</evidence>
<dbReference type="HAMAP" id="MF_00110">
    <property type="entry name" value="DHQ_synthase"/>
    <property type="match status" value="1"/>
</dbReference>
<dbReference type="GO" id="GO:0009423">
    <property type="term" value="P:chorismate biosynthetic process"/>
    <property type="evidence" value="ECO:0007669"/>
    <property type="project" value="UniProtKB-UniRule"/>
</dbReference>
<feature type="binding site" evidence="19">
    <location>
        <begin position="131"/>
        <end position="132"/>
    </location>
    <ligand>
        <name>NAD(+)</name>
        <dbReference type="ChEBI" id="CHEBI:57540"/>
    </ligand>
</feature>
<name>A0A803FUD6_9GAMM</name>
<dbReference type="GO" id="GO:0000166">
    <property type="term" value="F:nucleotide binding"/>
    <property type="evidence" value="ECO:0007669"/>
    <property type="project" value="UniProtKB-KW"/>
</dbReference>
<evidence type="ECO:0000256" key="12">
    <source>
        <dbReference type="ARBA" id="ARBA00022723"/>
    </source>
</evidence>
<dbReference type="RefSeq" id="WP_154049402.1">
    <property type="nucleotide sequence ID" value="NZ_LR217739.1"/>
</dbReference>
<evidence type="ECO:0000256" key="11">
    <source>
        <dbReference type="ARBA" id="ARBA00022605"/>
    </source>
</evidence>
<comment type="pathway">
    <text evidence="6 19">Metabolic intermediate biosynthesis; chorismate biosynthesis; chorismate from D-erythrose 4-phosphate and phosphoenolpyruvate: step 2/7.</text>
</comment>
<dbReference type="GO" id="GO:0005737">
    <property type="term" value="C:cytoplasm"/>
    <property type="evidence" value="ECO:0007669"/>
    <property type="project" value="UniProtKB-SubCell"/>
</dbReference>
<dbReference type="UniPathway" id="UPA00053">
    <property type="reaction ID" value="UER00085"/>
</dbReference>
<accession>A0A803FUD6</accession>
<dbReference type="Proteomes" id="UP000294455">
    <property type="component" value="Chromosome"/>
</dbReference>
<comment type="cofactor">
    <cofactor evidence="19">
        <name>Co(2+)</name>
        <dbReference type="ChEBI" id="CHEBI:48828"/>
    </cofactor>
    <cofactor evidence="19">
        <name>Zn(2+)</name>
        <dbReference type="ChEBI" id="CHEBI:29105"/>
    </cofactor>
    <text evidence="19">Binds 1 divalent metal cation per subunit. Can use either Co(2+) or Zn(2+).</text>
</comment>
<evidence type="ECO:0000256" key="13">
    <source>
        <dbReference type="ARBA" id="ARBA00022741"/>
    </source>
</evidence>
<evidence type="ECO:0000256" key="2">
    <source>
        <dbReference type="ARBA" id="ARBA00001911"/>
    </source>
</evidence>
<evidence type="ECO:0000256" key="9">
    <source>
        <dbReference type="ARBA" id="ARBA00017684"/>
    </source>
</evidence>
<evidence type="ECO:0000259" key="20">
    <source>
        <dbReference type="Pfam" id="PF01761"/>
    </source>
</evidence>
<dbReference type="PANTHER" id="PTHR43622">
    <property type="entry name" value="3-DEHYDROQUINATE SYNTHASE"/>
    <property type="match status" value="1"/>
</dbReference>
<feature type="binding site" evidence="19">
    <location>
        <position position="249"/>
    </location>
    <ligand>
        <name>Zn(2+)</name>
        <dbReference type="ChEBI" id="CHEBI:29105"/>
    </ligand>
</feature>
<evidence type="ECO:0000256" key="18">
    <source>
        <dbReference type="ARBA" id="ARBA00023285"/>
    </source>
</evidence>
<dbReference type="InterPro" id="IPR016037">
    <property type="entry name" value="DHQ_synth_AroB"/>
</dbReference>
<dbReference type="FunFam" id="3.40.50.1970:FF:000007">
    <property type="entry name" value="Pentafunctional AROM polypeptide"/>
    <property type="match status" value="1"/>
</dbReference>
<evidence type="ECO:0000256" key="17">
    <source>
        <dbReference type="ARBA" id="ARBA00023239"/>
    </source>
</evidence>
<dbReference type="SUPFAM" id="SSF56796">
    <property type="entry name" value="Dehydroquinate synthase-like"/>
    <property type="match status" value="1"/>
</dbReference>
<keyword evidence="10 19" id="KW-0963">Cytoplasm</keyword>
<comment type="cofactor">
    <cofactor evidence="3">
        <name>Zn(2+)</name>
        <dbReference type="ChEBI" id="CHEBI:29105"/>
    </cofactor>
</comment>
<evidence type="ECO:0000256" key="10">
    <source>
        <dbReference type="ARBA" id="ARBA00022490"/>
    </source>
</evidence>
<evidence type="ECO:0000256" key="8">
    <source>
        <dbReference type="ARBA" id="ARBA00013031"/>
    </source>
</evidence>
<dbReference type="PANTHER" id="PTHR43622:SF7">
    <property type="entry name" value="3-DEHYDROQUINATE SYNTHASE, CHLOROPLASTIC"/>
    <property type="match status" value="1"/>
</dbReference>
<comment type="subcellular location">
    <subcellularLocation>
        <location evidence="5 19">Cytoplasm</location>
    </subcellularLocation>
</comment>
<keyword evidence="12 19" id="KW-0479">Metal-binding</keyword>
<evidence type="ECO:0000256" key="14">
    <source>
        <dbReference type="ARBA" id="ARBA00022833"/>
    </source>
</evidence>
<dbReference type="EMBL" id="LR217739">
    <property type="protein sequence ID" value="VFP88759.1"/>
    <property type="molecule type" value="Genomic_DNA"/>
</dbReference>
<dbReference type="Gene3D" id="1.20.1090.10">
    <property type="entry name" value="Dehydroquinate synthase-like - alpha domain"/>
    <property type="match status" value="1"/>
</dbReference>
<evidence type="ECO:0000259" key="21">
    <source>
        <dbReference type="Pfam" id="PF24621"/>
    </source>
</evidence>
<dbReference type="GO" id="GO:0009073">
    <property type="term" value="P:aromatic amino acid family biosynthetic process"/>
    <property type="evidence" value="ECO:0007669"/>
    <property type="project" value="UniProtKB-KW"/>
</dbReference>
<evidence type="ECO:0000256" key="16">
    <source>
        <dbReference type="ARBA" id="ARBA00023141"/>
    </source>
</evidence>
<evidence type="ECO:0000256" key="19">
    <source>
        <dbReference type="HAMAP-Rule" id="MF_00110"/>
    </source>
</evidence>
<dbReference type="InterPro" id="IPR056179">
    <property type="entry name" value="DHQS_C"/>
</dbReference>
<dbReference type="Pfam" id="PF24621">
    <property type="entry name" value="DHQS_C"/>
    <property type="match status" value="1"/>
</dbReference>
<evidence type="ECO:0000313" key="23">
    <source>
        <dbReference type="Proteomes" id="UP000294455"/>
    </source>
</evidence>
<protein>
    <recommendedName>
        <fullName evidence="9 19">3-dehydroquinate synthase</fullName>
        <shortName evidence="19">DHQS</shortName>
        <ecNumber evidence="8 19">4.2.3.4</ecNumber>
    </recommendedName>
</protein>
<dbReference type="InterPro" id="IPR030963">
    <property type="entry name" value="DHQ_synth_fam"/>
</dbReference>
<dbReference type="GO" id="GO:0046872">
    <property type="term" value="F:metal ion binding"/>
    <property type="evidence" value="ECO:0007669"/>
    <property type="project" value="UniProtKB-KW"/>
</dbReference>
<dbReference type="Pfam" id="PF01761">
    <property type="entry name" value="DHQ_synthase"/>
    <property type="match status" value="1"/>
</dbReference>
<dbReference type="AlphaFoldDB" id="A0A803FUD6"/>
<feature type="domain" description="3-dehydroquinate synthase N-terminal" evidence="20">
    <location>
        <begin position="70"/>
        <end position="181"/>
    </location>
</feature>
<sequence>MIEKIHVNLNLNSYNIYIGNQLLDDISISSVFLNHKNSVIVTNETIYNILLKNKANSNFYNYIKDIKFFLIQDGEYYKNFKTVESIISFLLNQQYGRDLSLIALGGGVVGDITGFVASIYQRGINFFQIPTTLLAQVDASIGGKTGINHALGKNMIGSFWQPKGVLIDINFLSTLPKKHFISGIAEIIKYAIIFDNNFFMWLEKNLLKILQLEENKLLFCIKKCCELKASIIENDEKENGSRAFLNLGHSFAHAIETYSGYGKWLHGNAVSVGIVMASYLSFQLGILKKDDLFKIINIFYNIGLPIKGPKHMKPNDYLILMSRDKKVLNGIMRFILPISIGKVKIFSSIDKNILLNAIKKFQKKIYFFNS</sequence>
<keyword evidence="14 19" id="KW-0862">Zinc</keyword>
<dbReference type="InterPro" id="IPR050071">
    <property type="entry name" value="Dehydroquinate_synthase"/>
</dbReference>
<feature type="binding site" evidence="19">
    <location>
        <begin position="73"/>
        <end position="78"/>
    </location>
    <ligand>
        <name>NAD(+)</name>
        <dbReference type="ChEBI" id="CHEBI:57540"/>
    </ligand>
</feature>
<feature type="binding site" evidence="19">
    <location>
        <position position="186"/>
    </location>
    <ligand>
        <name>Zn(2+)</name>
        <dbReference type="ChEBI" id="CHEBI:29105"/>
    </ligand>
</feature>
<dbReference type="Gene3D" id="3.40.50.1970">
    <property type="match status" value="1"/>
</dbReference>
<keyword evidence="11 19" id="KW-0028">Amino-acid biosynthesis</keyword>
<evidence type="ECO:0000256" key="5">
    <source>
        <dbReference type="ARBA" id="ARBA00004496"/>
    </source>
</evidence>
<feature type="binding site" evidence="19">
    <location>
        <position position="144"/>
    </location>
    <ligand>
        <name>NAD(+)</name>
        <dbReference type="ChEBI" id="CHEBI:57540"/>
    </ligand>
</feature>
<comment type="function">
    <text evidence="4 19">Catalyzes the conversion of 3-deoxy-D-arabino-heptulosonate 7-phosphate (DAHP) to dehydroquinate (DHQ).</text>
</comment>
<reference evidence="22 23" key="1">
    <citation type="submission" date="2019-02" db="EMBL/GenBank/DDBJ databases">
        <authorList>
            <person name="Manzano-Marin A."/>
            <person name="Manzano-Marin A."/>
        </authorList>
    </citation>
    <scope>NUCLEOTIDE SEQUENCE [LARGE SCALE GENOMIC DNA]</scope>
    <source>
        <strain evidence="22 23">BuCipiceae</strain>
    </source>
</reference>
<dbReference type="InterPro" id="IPR030960">
    <property type="entry name" value="DHQS/DOIS_N"/>
</dbReference>
<organism evidence="22 23">
    <name type="scientific">Buchnera aphidicola</name>
    <name type="common">Cinara piceae</name>
    <dbReference type="NCBI Taxonomy" id="1660043"/>
    <lineage>
        <taxon>Bacteria</taxon>
        <taxon>Pseudomonadati</taxon>
        <taxon>Pseudomonadota</taxon>
        <taxon>Gammaproteobacteria</taxon>
        <taxon>Enterobacterales</taxon>
        <taxon>Erwiniaceae</taxon>
        <taxon>Buchnera</taxon>
    </lineage>
</organism>
<dbReference type="GO" id="GO:0003856">
    <property type="term" value="F:3-dehydroquinate synthase activity"/>
    <property type="evidence" value="ECO:0007669"/>
    <property type="project" value="UniProtKB-UniRule"/>
</dbReference>
<comment type="similarity">
    <text evidence="7 19">Belongs to the sugar phosphate cyclases superfamily. Dehydroquinate synthase family.</text>
</comment>
<feature type="domain" description="3-dehydroquinate synthase C-terminal" evidence="21">
    <location>
        <begin position="183"/>
        <end position="327"/>
    </location>
</feature>
<evidence type="ECO:0000256" key="6">
    <source>
        <dbReference type="ARBA" id="ARBA00004661"/>
    </source>
</evidence>
<evidence type="ECO:0000256" key="4">
    <source>
        <dbReference type="ARBA" id="ARBA00003485"/>
    </source>
</evidence>
<dbReference type="GO" id="GO:0008652">
    <property type="term" value="P:amino acid biosynthetic process"/>
    <property type="evidence" value="ECO:0007669"/>
    <property type="project" value="UniProtKB-KW"/>
</dbReference>
<keyword evidence="15 19" id="KW-0520">NAD</keyword>
<dbReference type="NCBIfam" id="TIGR01357">
    <property type="entry name" value="aroB"/>
    <property type="match status" value="1"/>
</dbReference>
<keyword evidence="13 19" id="KW-0547">Nucleotide-binding</keyword>
<feature type="binding site" evidence="19">
    <location>
        <begin position="171"/>
        <end position="174"/>
    </location>
    <ligand>
        <name>NAD(+)</name>
        <dbReference type="ChEBI" id="CHEBI:57540"/>
    </ligand>
</feature>
<dbReference type="EC" id="4.2.3.4" evidence="8 19"/>
<proteinExistence type="inferred from homology"/>
<keyword evidence="17 19" id="KW-0456">Lyase</keyword>
<feature type="binding site" evidence="19">
    <location>
        <position position="266"/>
    </location>
    <ligand>
        <name>Zn(2+)</name>
        <dbReference type="ChEBI" id="CHEBI:29105"/>
    </ligand>
</feature>
<evidence type="ECO:0000256" key="3">
    <source>
        <dbReference type="ARBA" id="ARBA00001947"/>
    </source>
</evidence>
<dbReference type="OrthoDB" id="9806583at2"/>
<gene>
    <name evidence="19 22" type="primary">aroB</name>
    <name evidence="22" type="ORF">BUCIPICE3303_362</name>
</gene>
<comment type="catalytic activity">
    <reaction evidence="1 19">
        <text>7-phospho-2-dehydro-3-deoxy-D-arabino-heptonate = 3-dehydroquinate + phosphate</text>
        <dbReference type="Rhea" id="RHEA:21968"/>
        <dbReference type="ChEBI" id="CHEBI:32364"/>
        <dbReference type="ChEBI" id="CHEBI:43474"/>
        <dbReference type="ChEBI" id="CHEBI:58394"/>
        <dbReference type="EC" id="4.2.3.4"/>
    </reaction>
</comment>
<feature type="binding site" evidence="19">
    <location>
        <begin position="107"/>
        <end position="111"/>
    </location>
    <ligand>
        <name>NAD(+)</name>
        <dbReference type="ChEBI" id="CHEBI:57540"/>
    </ligand>
</feature>
<dbReference type="PIRSF" id="PIRSF001455">
    <property type="entry name" value="DHQ_synth"/>
    <property type="match status" value="1"/>
</dbReference>
<keyword evidence="18 19" id="KW-0170">Cobalt</keyword>
<evidence type="ECO:0000256" key="1">
    <source>
        <dbReference type="ARBA" id="ARBA00001393"/>
    </source>
</evidence>
<comment type="cofactor">
    <cofactor evidence="2 19">
        <name>NAD(+)</name>
        <dbReference type="ChEBI" id="CHEBI:57540"/>
    </cofactor>
</comment>
<keyword evidence="16 19" id="KW-0057">Aromatic amino acid biosynthesis</keyword>
<evidence type="ECO:0000256" key="15">
    <source>
        <dbReference type="ARBA" id="ARBA00023027"/>
    </source>
</evidence>
<dbReference type="CDD" id="cd08195">
    <property type="entry name" value="DHQS"/>
    <property type="match status" value="1"/>
</dbReference>